<evidence type="ECO:0000313" key="14">
    <source>
        <dbReference type="Proteomes" id="UP000280296"/>
    </source>
</evidence>
<comment type="caution">
    <text evidence="13">The sequence shown here is derived from an EMBL/GenBank/DDBJ whole genome shotgun (WGS) entry which is preliminary data.</text>
</comment>
<comment type="subcellular location">
    <subcellularLocation>
        <location evidence="1">Cell inner membrane</location>
        <topology evidence="1">Multi-pass membrane protein</topology>
    </subcellularLocation>
    <subcellularLocation>
        <location evidence="11">Cell membrane</location>
        <topology evidence="11">Multi-pass membrane protein</topology>
    </subcellularLocation>
</comment>
<evidence type="ECO:0000256" key="4">
    <source>
        <dbReference type="ARBA" id="ARBA00022448"/>
    </source>
</evidence>
<feature type="transmembrane region" description="Helical" evidence="11">
    <location>
        <begin position="330"/>
        <end position="358"/>
    </location>
</feature>
<evidence type="ECO:0000256" key="8">
    <source>
        <dbReference type="ARBA" id="ARBA00022970"/>
    </source>
</evidence>
<evidence type="ECO:0000256" key="10">
    <source>
        <dbReference type="ARBA" id="ARBA00023136"/>
    </source>
</evidence>
<evidence type="ECO:0000313" key="13">
    <source>
        <dbReference type="EMBL" id="RUL83095.1"/>
    </source>
</evidence>
<evidence type="ECO:0000259" key="12">
    <source>
        <dbReference type="PROSITE" id="PS50928"/>
    </source>
</evidence>
<dbReference type="Gene3D" id="1.10.3720.10">
    <property type="entry name" value="MetI-like"/>
    <property type="match status" value="1"/>
</dbReference>
<dbReference type="CDD" id="cd13530">
    <property type="entry name" value="PBP2_peptides_like"/>
    <property type="match status" value="1"/>
</dbReference>
<evidence type="ECO:0000256" key="9">
    <source>
        <dbReference type="ARBA" id="ARBA00022989"/>
    </source>
</evidence>
<feature type="transmembrane region" description="Helical" evidence="11">
    <location>
        <begin position="498"/>
        <end position="516"/>
    </location>
</feature>
<evidence type="ECO:0000256" key="1">
    <source>
        <dbReference type="ARBA" id="ARBA00004429"/>
    </source>
</evidence>
<keyword evidence="10 11" id="KW-0472">Membrane</keyword>
<dbReference type="InterPro" id="IPR000515">
    <property type="entry name" value="MetI-like"/>
</dbReference>
<dbReference type="OrthoDB" id="9805999at2"/>
<evidence type="ECO:0000256" key="11">
    <source>
        <dbReference type="RuleBase" id="RU363032"/>
    </source>
</evidence>
<dbReference type="NCBIfam" id="TIGR01726">
    <property type="entry name" value="HEQRo_perm_3TM"/>
    <property type="match status" value="1"/>
</dbReference>
<evidence type="ECO:0000256" key="2">
    <source>
        <dbReference type="ARBA" id="ARBA00010072"/>
    </source>
</evidence>
<dbReference type="PROSITE" id="PS50928">
    <property type="entry name" value="ABC_TM1"/>
    <property type="match status" value="1"/>
</dbReference>
<organism evidence="13 14">
    <name type="scientific">Tautonia sociabilis</name>
    <dbReference type="NCBI Taxonomy" id="2080755"/>
    <lineage>
        <taxon>Bacteria</taxon>
        <taxon>Pseudomonadati</taxon>
        <taxon>Planctomycetota</taxon>
        <taxon>Planctomycetia</taxon>
        <taxon>Isosphaerales</taxon>
        <taxon>Isosphaeraceae</taxon>
        <taxon>Tautonia</taxon>
    </lineage>
</organism>
<evidence type="ECO:0000256" key="3">
    <source>
        <dbReference type="ARBA" id="ARBA00010333"/>
    </source>
</evidence>
<dbReference type="GO" id="GO:0022857">
    <property type="term" value="F:transmembrane transporter activity"/>
    <property type="evidence" value="ECO:0007669"/>
    <property type="project" value="InterPro"/>
</dbReference>
<dbReference type="RefSeq" id="WP_126727739.1">
    <property type="nucleotide sequence ID" value="NZ_RYZH01000064.1"/>
</dbReference>
<dbReference type="InterPro" id="IPR001638">
    <property type="entry name" value="Solute-binding_3/MltF_N"/>
</dbReference>
<name>A0A432MDT4_9BACT</name>
<evidence type="ECO:0000256" key="7">
    <source>
        <dbReference type="ARBA" id="ARBA00022729"/>
    </source>
</evidence>
<comment type="similarity">
    <text evidence="3">Belongs to the bacterial solute-binding protein 3 family.</text>
</comment>
<dbReference type="CDD" id="cd06261">
    <property type="entry name" value="TM_PBP2"/>
    <property type="match status" value="1"/>
</dbReference>
<keyword evidence="9 11" id="KW-1133">Transmembrane helix</keyword>
<dbReference type="AlphaFoldDB" id="A0A432MDT4"/>
<dbReference type="SUPFAM" id="SSF53850">
    <property type="entry name" value="Periplasmic binding protein-like II"/>
    <property type="match status" value="1"/>
</dbReference>
<keyword evidence="7" id="KW-0732">Signal</keyword>
<reference evidence="13 14" key="1">
    <citation type="submission" date="2018-12" db="EMBL/GenBank/DDBJ databases">
        <authorList>
            <person name="Toschakov S.V."/>
        </authorList>
    </citation>
    <scope>NUCLEOTIDE SEQUENCE [LARGE SCALE GENOMIC DNA]</scope>
    <source>
        <strain evidence="13 14">GM2012</strain>
    </source>
</reference>
<accession>A0A432MDT4</accession>
<dbReference type="PANTHER" id="PTHR30614:SF0">
    <property type="entry name" value="L-CYSTINE TRANSPORT SYSTEM PERMEASE PROTEIN TCYL"/>
    <property type="match status" value="1"/>
</dbReference>
<dbReference type="Pfam" id="PF00528">
    <property type="entry name" value="BPD_transp_1"/>
    <property type="match status" value="1"/>
</dbReference>
<dbReference type="GO" id="GO:0043190">
    <property type="term" value="C:ATP-binding cassette (ABC) transporter complex"/>
    <property type="evidence" value="ECO:0007669"/>
    <property type="project" value="InterPro"/>
</dbReference>
<reference evidence="13 14" key="2">
    <citation type="submission" date="2019-01" db="EMBL/GenBank/DDBJ databases">
        <title>Tautonia sociabilis, a novel thermotolerant planctomycete of Isosphaeraceae family, isolated from a 4000 m deep subterranean habitat.</title>
        <authorList>
            <person name="Kovaleva O.L."/>
            <person name="Elcheninov A.G."/>
            <person name="Van Heerden E."/>
            <person name="Toshchakov S.V."/>
            <person name="Novikov A."/>
            <person name="Bonch-Osmolovskaya E.A."/>
            <person name="Kublanov I.V."/>
        </authorList>
    </citation>
    <scope>NUCLEOTIDE SEQUENCE [LARGE SCALE GENOMIC DNA]</scope>
    <source>
        <strain evidence="13 14">GM2012</strain>
    </source>
</reference>
<comment type="similarity">
    <text evidence="2">Belongs to the binding-protein-dependent transport system permease family. HisMQ subfamily.</text>
</comment>
<dbReference type="InterPro" id="IPR018313">
    <property type="entry name" value="SBP_3_CS"/>
</dbReference>
<keyword evidence="8" id="KW-0029">Amino-acid transport</keyword>
<keyword evidence="4 11" id="KW-0813">Transport</keyword>
<dbReference type="PANTHER" id="PTHR30614">
    <property type="entry name" value="MEMBRANE COMPONENT OF AMINO ACID ABC TRANSPORTER"/>
    <property type="match status" value="1"/>
</dbReference>
<evidence type="ECO:0000256" key="5">
    <source>
        <dbReference type="ARBA" id="ARBA00022475"/>
    </source>
</evidence>
<dbReference type="InterPro" id="IPR035906">
    <property type="entry name" value="MetI-like_sf"/>
</dbReference>
<dbReference type="EMBL" id="RYZH01000064">
    <property type="protein sequence ID" value="RUL83095.1"/>
    <property type="molecule type" value="Genomic_DNA"/>
</dbReference>
<proteinExistence type="inferred from homology"/>
<keyword evidence="6 11" id="KW-0812">Transmembrane</keyword>
<feature type="domain" description="ABC transmembrane type-1" evidence="12">
    <location>
        <begin position="334"/>
        <end position="517"/>
    </location>
</feature>
<dbReference type="InterPro" id="IPR043429">
    <property type="entry name" value="ArtM/GltK/GlnP/TcyL/YhdX-like"/>
</dbReference>
<dbReference type="Gene3D" id="3.40.190.10">
    <property type="entry name" value="Periplasmic binding protein-like II"/>
    <property type="match status" value="2"/>
</dbReference>
<dbReference type="Pfam" id="PF00497">
    <property type="entry name" value="SBP_bac_3"/>
    <property type="match status" value="1"/>
</dbReference>
<dbReference type="SMART" id="SM00062">
    <property type="entry name" value="PBPb"/>
    <property type="match status" value="1"/>
</dbReference>
<keyword evidence="5" id="KW-1003">Cell membrane</keyword>
<dbReference type="GO" id="GO:0006865">
    <property type="term" value="P:amino acid transport"/>
    <property type="evidence" value="ECO:0007669"/>
    <property type="project" value="UniProtKB-KW"/>
</dbReference>
<gene>
    <name evidence="13" type="ORF">TsocGM_22660</name>
</gene>
<dbReference type="SUPFAM" id="SSF161098">
    <property type="entry name" value="MetI-like"/>
    <property type="match status" value="1"/>
</dbReference>
<sequence>MEEPPSGCPPPSVAIGAHRPRTSPRAIAAPGLSLLPAVLALVWSPAPAPAQNTLDRIRTTGLLSYGCDLEGGGPYAYLDPDRPGRLVGFEVELMDALAARLGAEARLSQGQWDQLLNVLDTGKIDVVVNGYELTPSRARTYLASRPYYIFQLQVMVRKGSPIRSWEDLKQPRPGGGRWRVGVLGGSSAEQFARENQDGSIDVRAYTGATDPMMQVLSGQLDATLQDLPASRFYGPQFPGLESVGPPEGRGYYVMYARTEDSALVEALDRDIGELIADGTLERIYRKYDVWTEAQDELADLDPDLLAAEVAELSREALRGGPLIWKYRNHLLVAAGTTILLSVASMPLAILAGLFIAIGRLYGPAIVRLPLAAYVELIRGTPLMLQLFVLFYLANLPPYVAGIAGLAINYSAYEAEIYRAGLQAIPAGQMEAALALGMPRWLALRRVVVPQAVRIVIPPVTNDFIALFKDSSVCSVITIVELSKQYQILANSTGGVLEFALACAVLYLVMSLPLSWLSRWSERRLRGGVGDSQASKRGEPE</sequence>
<evidence type="ECO:0000256" key="6">
    <source>
        <dbReference type="ARBA" id="ARBA00022692"/>
    </source>
</evidence>
<dbReference type="Proteomes" id="UP000280296">
    <property type="component" value="Unassembled WGS sequence"/>
</dbReference>
<keyword evidence="14" id="KW-1185">Reference proteome</keyword>
<dbReference type="PROSITE" id="PS01039">
    <property type="entry name" value="SBP_BACTERIAL_3"/>
    <property type="match status" value="1"/>
</dbReference>
<dbReference type="InterPro" id="IPR010065">
    <property type="entry name" value="AA_ABC_transptr_permease_3TM"/>
</dbReference>
<protein>
    <submittedName>
        <fullName evidence="13">Transporter substrate-binding domain-containing protein</fullName>
    </submittedName>
</protein>